<protein>
    <submittedName>
        <fullName evidence="2">Uncharacterized protein</fullName>
    </submittedName>
</protein>
<reference evidence="2" key="2">
    <citation type="journal article" date="2015" name="Data Brief">
        <title>Shoot transcriptome of the giant reed, Arundo donax.</title>
        <authorList>
            <person name="Barrero R.A."/>
            <person name="Guerrero F.D."/>
            <person name="Moolhuijzen P."/>
            <person name="Goolsby J.A."/>
            <person name="Tidwell J."/>
            <person name="Bellgard S.E."/>
            <person name="Bellgard M.I."/>
        </authorList>
    </citation>
    <scope>NUCLEOTIDE SEQUENCE</scope>
    <source>
        <tissue evidence="2">Shoot tissue taken approximately 20 cm above the soil surface</tissue>
    </source>
</reference>
<evidence type="ECO:0000313" key="2">
    <source>
        <dbReference type="EMBL" id="JAD98000.1"/>
    </source>
</evidence>
<organism evidence="2">
    <name type="scientific">Arundo donax</name>
    <name type="common">Giant reed</name>
    <name type="synonym">Donax arundinaceus</name>
    <dbReference type="NCBI Taxonomy" id="35708"/>
    <lineage>
        <taxon>Eukaryota</taxon>
        <taxon>Viridiplantae</taxon>
        <taxon>Streptophyta</taxon>
        <taxon>Embryophyta</taxon>
        <taxon>Tracheophyta</taxon>
        <taxon>Spermatophyta</taxon>
        <taxon>Magnoliopsida</taxon>
        <taxon>Liliopsida</taxon>
        <taxon>Poales</taxon>
        <taxon>Poaceae</taxon>
        <taxon>PACMAD clade</taxon>
        <taxon>Arundinoideae</taxon>
        <taxon>Arundineae</taxon>
        <taxon>Arundo</taxon>
    </lineage>
</organism>
<name>A0A0A9EJF6_ARUDO</name>
<accession>A0A0A9EJF6</accession>
<feature type="region of interest" description="Disordered" evidence="1">
    <location>
        <begin position="17"/>
        <end position="44"/>
    </location>
</feature>
<sequence>MPPLCATTYIQHLSATNDGRLLPPSTSLRCTQPSPQQHRRRCSR</sequence>
<evidence type="ECO:0000256" key="1">
    <source>
        <dbReference type="SAM" id="MobiDB-lite"/>
    </source>
</evidence>
<reference evidence="2" key="1">
    <citation type="submission" date="2014-09" db="EMBL/GenBank/DDBJ databases">
        <authorList>
            <person name="Magalhaes I.L.F."/>
            <person name="Oliveira U."/>
            <person name="Santos F.R."/>
            <person name="Vidigal T.H.D.A."/>
            <person name="Brescovit A.D."/>
            <person name="Santos A.J."/>
        </authorList>
    </citation>
    <scope>NUCLEOTIDE SEQUENCE</scope>
    <source>
        <tissue evidence="2">Shoot tissue taken approximately 20 cm above the soil surface</tissue>
    </source>
</reference>
<proteinExistence type="predicted"/>
<dbReference type="AlphaFoldDB" id="A0A0A9EJF6"/>
<dbReference type="EMBL" id="GBRH01199895">
    <property type="protein sequence ID" value="JAD98000.1"/>
    <property type="molecule type" value="Transcribed_RNA"/>
</dbReference>
<feature type="compositionally biased region" description="Polar residues" evidence="1">
    <location>
        <begin position="24"/>
        <end position="36"/>
    </location>
</feature>